<evidence type="ECO:0000313" key="2">
    <source>
        <dbReference type="Proteomes" id="UP000325529"/>
    </source>
</evidence>
<protein>
    <submittedName>
        <fullName evidence="1">Uncharacterized protein</fullName>
    </submittedName>
</protein>
<keyword evidence="2" id="KW-1185">Reference proteome</keyword>
<name>A0A5J6G2X8_STRKN</name>
<dbReference type="Proteomes" id="UP000325529">
    <property type="component" value="Chromosome"/>
</dbReference>
<dbReference type="KEGG" id="ska:CP970_02365"/>
<dbReference type="EMBL" id="CP023699">
    <property type="protein sequence ID" value="QEU89909.1"/>
    <property type="molecule type" value="Genomic_DNA"/>
</dbReference>
<sequence length="76" mass="8430">MELAQVWHDLRREVEDRSVGIRVTVRLSRERLDMVTHIAGGYFTAPPVSEARTELACATAELAGLYGACWRADAPS</sequence>
<evidence type="ECO:0000313" key="1">
    <source>
        <dbReference type="EMBL" id="QEU89909.1"/>
    </source>
</evidence>
<dbReference type="RefSeq" id="WP_055545416.1">
    <property type="nucleotide sequence ID" value="NZ_CP023699.1"/>
</dbReference>
<gene>
    <name evidence="1" type="ORF">CP970_02365</name>
</gene>
<organism evidence="1 2">
    <name type="scientific">Streptomyces kanamyceticus</name>
    <dbReference type="NCBI Taxonomy" id="1967"/>
    <lineage>
        <taxon>Bacteria</taxon>
        <taxon>Bacillati</taxon>
        <taxon>Actinomycetota</taxon>
        <taxon>Actinomycetes</taxon>
        <taxon>Kitasatosporales</taxon>
        <taxon>Streptomycetaceae</taxon>
        <taxon>Streptomyces</taxon>
    </lineage>
</organism>
<reference evidence="1 2" key="1">
    <citation type="submission" date="2017-09" db="EMBL/GenBank/DDBJ databases">
        <authorList>
            <person name="Lee N."/>
            <person name="Cho B.-K."/>
        </authorList>
    </citation>
    <scope>NUCLEOTIDE SEQUENCE [LARGE SCALE GENOMIC DNA]</scope>
    <source>
        <strain evidence="1 2">ATCC 12853</strain>
    </source>
</reference>
<proteinExistence type="predicted"/>
<accession>A0A5J6G2X8</accession>
<dbReference type="AlphaFoldDB" id="A0A5J6G2X8"/>